<gene>
    <name evidence="1" type="ORF">ACFP5Y_02465</name>
</gene>
<organism evidence="1 2">
    <name type="scientific">Lactiplantibacillus daowaiensis</name>
    <dbReference type="NCBI Taxonomy" id="2559918"/>
    <lineage>
        <taxon>Bacteria</taxon>
        <taxon>Bacillati</taxon>
        <taxon>Bacillota</taxon>
        <taxon>Bacilli</taxon>
        <taxon>Lactobacillales</taxon>
        <taxon>Lactobacillaceae</taxon>
        <taxon>Lactiplantibacillus</taxon>
    </lineage>
</organism>
<dbReference type="Pfam" id="PF20092">
    <property type="entry name" value="DUF6483"/>
    <property type="match status" value="1"/>
</dbReference>
<reference evidence="2" key="1">
    <citation type="journal article" date="2019" name="Int. J. Syst. Evol. Microbiol.">
        <title>The Global Catalogue of Microorganisms (GCM) 10K type strain sequencing project: providing services to taxonomists for standard genome sequencing and annotation.</title>
        <authorList>
            <consortium name="The Broad Institute Genomics Platform"/>
            <consortium name="The Broad Institute Genome Sequencing Center for Infectious Disease"/>
            <person name="Wu L."/>
            <person name="Ma J."/>
        </authorList>
    </citation>
    <scope>NUCLEOTIDE SEQUENCE [LARGE SCALE GENOMIC DNA]</scope>
    <source>
        <strain evidence="2">CCM 8933</strain>
    </source>
</reference>
<proteinExistence type="predicted"/>
<dbReference type="InterPro" id="IPR045507">
    <property type="entry name" value="DUF6483"/>
</dbReference>
<sequence length="124" mass="14066">MKNKMAEESDYILRQIHSLAEGFGYLLSRAKDSNNTEIVFPGTSGPDLPHQVELRALIADHRYQVAATRLVKLRYAMTEDQFFKLALWFYQTLNGFDEATLQAGDYSKASIVAGLKQLTTFKDD</sequence>
<name>A0ABW1RXB8_9LACO</name>
<dbReference type="RefSeq" id="WP_307722398.1">
    <property type="nucleotide sequence ID" value="NZ_BJDJ01000020.1"/>
</dbReference>
<evidence type="ECO:0000313" key="1">
    <source>
        <dbReference type="EMBL" id="MFC6180086.1"/>
    </source>
</evidence>
<protein>
    <submittedName>
        <fullName evidence="1">DUF6483 family protein</fullName>
    </submittedName>
</protein>
<keyword evidence="2" id="KW-1185">Reference proteome</keyword>
<dbReference type="Proteomes" id="UP001596282">
    <property type="component" value="Unassembled WGS sequence"/>
</dbReference>
<evidence type="ECO:0000313" key="2">
    <source>
        <dbReference type="Proteomes" id="UP001596282"/>
    </source>
</evidence>
<accession>A0ABW1RXB8</accession>
<comment type="caution">
    <text evidence="1">The sequence shown here is derived from an EMBL/GenBank/DDBJ whole genome shotgun (WGS) entry which is preliminary data.</text>
</comment>
<dbReference type="EMBL" id="JBHSSC010000006">
    <property type="protein sequence ID" value="MFC6180086.1"/>
    <property type="molecule type" value="Genomic_DNA"/>
</dbReference>